<evidence type="ECO:0000256" key="4">
    <source>
        <dbReference type="RuleBase" id="RU000363"/>
    </source>
</evidence>
<dbReference type="Gene3D" id="3.40.50.720">
    <property type="entry name" value="NAD(P)-binding Rossmann-like Domain"/>
    <property type="match status" value="1"/>
</dbReference>
<comment type="similarity">
    <text evidence="1 4">Belongs to the short-chain dehydrogenases/reductases (SDR) family.</text>
</comment>
<dbReference type="GO" id="GO:0016491">
    <property type="term" value="F:oxidoreductase activity"/>
    <property type="evidence" value="ECO:0007669"/>
    <property type="project" value="UniProtKB-KW"/>
</dbReference>
<proteinExistence type="inferred from homology"/>
<protein>
    <submittedName>
        <fullName evidence="6">15-hydroxyprostaglandin dehydrogenase</fullName>
    </submittedName>
</protein>
<dbReference type="PRINTS" id="PR00081">
    <property type="entry name" value="GDHRDH"/>
</dbReference>
<dbReference type="InterPro" id="IPR002347">
    <property type="entry name" value="SDR_fam"/>
</dbReference>
<keyword evidence="7" id="KW-1185">Reference proteome</keyword>
<dbReference type="OrthoDB" id="5371740at2759"/>
<dbReference type="GO" id="GO:0005737">
    <property type="term" value="C:cytoplasm"/>
    <property type="evidence" value="ECO:0007669"/>
    <property type="project" value="TreeGrafter"/>
</dbReference>
<dbReference type="Pfam" id="PF00106">
    <property type="entry name" value="adh_short"/>
    <property type="match status" value="1"/>
</dbReference>
<dbReference type="EMBL" id="MNUE01000017">
    <property type="protein sequence ID" value="OJD35497.1"/>
    <property type="molecule type" value="Genomic_DNA"/>
</dbReference>
<evidence type="ECO:0000256" key="2">
    <source>
        <dbReference type="ARBA" id="ARBA00022857"/>
    </source>
</evidence>
<reference evidence="6 7" key="1">
    <citation type="submission" date="2016-10" db="EMBL/GenBank/DDBJ databases">
        <title>Proteomics and genomics reveal pathogen-plant mechanisms compatible with a hemibiotrophic lifestyle of Diplodia corticola.</title>
        <authorList>
            <person name="Fernandes I."/>
            <person name="De Jonge R."/>
            <person name="Van De Peer Y."/>
            <person name="Devreese B."/>
            <person name="Alves A."/>
            <person name="Esteves A.C."/>
        </authorList>
    </citation>
    <scope>NUCLEOTIDE SEQUENCE [LARGE SCALE GENOMIC DNA]</scope>
    <source>
        <strain evidence="6 7">CBS 112549</strain>
    </source>
</reference>
<name>A0A1J9R4J1_9PEZI</name>
<comment type="caution">
    <text evidence="6">The sequence shown here is derived from an EMBL/GenBank/DDBJ whole genome shotgun (WGS) entry which is preliminary data.</text>
</comment>
<organism evidence="6 7">
    <name type="scientific">Diplodia corticola</name>
    <dbReference type="NCBI Taxonomy" id="236234"/>
    <lineage>
        <taxon>Eukaryota</taxon>
        <taxon>Fungi</taxon>
        <taxon>Dikarya</taxon>
        <taxon>Ascomycota</taxon>
        <taxon>Pezizomycotina</taxon>
        <taxon>Dothideomycetes</taxon>
        <taxon>Dothideomycetes incertae sedis</taxon>
        <taxon>Botryosphaeriales</taxon>
        <taxon>Botryosphaeriaceae</taxon>
        <taxon>Diplodia</taxon>
    </lineage>
</organism>
<evidence type="ECO:0000256" key="5">
    <source>
        <dbReference type="SAM" id="MobiDB-lite"/>
    </source>
</evidence>
<evidence type="ECO:0000313" key="7">
    <source>
        <dbReference type="Proteomes" id="UP000183809"/>
    </source>
</evidence>
<dbReference type="AlphaFoldDB" id="A0A1J9R4J1"/>
<dbReference type="InterPro" id="IPR020904">
    <property type="entry name" value="Sc_DH/Rdtase_CS"/>
</dbReference>
<evidence type="ECO:0000256" key="3">
    <source>
        <dbReference type="ARBA" id="ARBA00023002"/>
    </source>
</evidence>
<dbReference type="RefSeq" id="XP_020131757.1">
    <property type="nucleotide sequence ID" value="XM_020271624.1"/>
</dbReference>
<feature type="region of interest" description="Disordered" evidence="5">
    <location>
        <begin position="1"/>
        <end position="73"/>
    </location>
</feature>
<keyword evidence="2" id="KW-0521">NADP</keyword>
<dbReference type="PRINTS" id="PR00080">
    <property type="entry name" value="SDRFAMILY"/>
</dbReference>
<dbReference type="PANTHER" id="PTHR44229:SF4">
    <property type="entry name" value="15-HYDROXYPROSTAGLANDIN DEHYDROGENASE [NAD(+)]"/>
    <property type="match status" value="1"/>
</dbReference>
<sequence>MASPPPPPPPSSDDPVAIVTGATPSPAQLHPHPNPLLPSSPPHPNPLPSSPPPLLPPYPTNPQLTHPTPNHQSGIGLALARTLLTPRHGHTTHRVALVGRRTDVGTALARSLDPSGGTRARFFAADVASYASQAAMFRAVREAFGRVDVLVANAGETDRGSVYGLLDGEEDAQEGEDGGEVVVPPEPDLGATDVCYKGVVYGVLLAARFMRGNDAGEGGVRGRVVVTGSVGAFHPHPVVPEYCGAKAAVVAFVRGVAGVMWAKHRVVVNVVHPGLVSTPIVPEEMIRAVPEGCPTPMETVLEGFRIYLEDETGRTGEQMEASGTNIVYYDRPAYANGIATEGATTVWEPWFVMGHGEESGLSGTYR</sequence>
<gene>
    <name evidence="6" type="ORF">BKCO1_17000158</name>
</gene>
<evidence type="ECO:0000313" key="6">
    <source>
        <dbReference type="EMBL" id="OJD35497.1"/>
    </source>
</evidence>
<dbReference type="Proteomes" id="UP000183809">
    <property type="component" value="Unassembled WGS sequence"/>
</dbReference>
<dbReference type="PROSITE" id="PS00061">
    <property type="entry name" value="ADH_SHORT"/>
    <property type="match status" value="1"/>
</dbReference>
<accession>A0A1J9R4J1</accession>
<dbReference type="STRING" id="236234.A0A1J9R4J1"/>
<dbReference type="GeneID" id="31011883"/>
<evidence type="ECO:0000256" key="1">
    <source>
        <dbReference type="ARBA" id="ARBA00006484"/>
    </source>
</evidence>
<feature type="compositionally biased region" description="Pro residues" evidence="5">
    <location>
        <begin position="1"/>
        <end position="12"/>
    </location>
</feature>
<dbReference type="PANTHER" id="PTHR44229">
    <property type="entry name" value="15-HYDROXYPROSTAGLANDIN DEHYDROGENASE [NAD(+)]"/>
    <property type="match status" value="1"/>
</dbReference>
<dbReference type="InterPro" id="IPR036291">
    <property type="entry name" value="NAD(P)-bd_dom_sf"/>
</dbReference>
<feature type="compositionally biased region" description="Polar residues" evidence="5">
    <location>
        <begin position="63"/>
        <end position="73"/>
    </location>
</feature>
<dbReference type="SUPFAM" id="SSF51735">
    <property type="entry name" value="NAD(P)-binding Rossmann-fold domains"/>
    <property type="match status" value="1"/>
</dbReference>
<feature type="compositionally biased region" description="Pro residues" evidence="5">
    <location>
        <begin position="32"/>
        <end position="60"/>
    </location>
</feature>
<keyword evidence="3" id="KW-0560">Oxidoreductase</keyword>